<evidence type="ECO:0000313" key="3">
    <source>
        <dbReference type="Proteomes" id="UP000007797"/>
    </source>
</evidence>
<dbReference type="AlphaFoldDB" id="F4PTP8"/>
<evidence type="ECO:0000256" key="1">
    <source>
        <dbReference type="SAM" id="Coils"/>
    </source>
</evidence>
<feature type="coiled-coil region" evidence="1">
    <location>
        <begin position="67"/>
        <end position="94"/>
    </location>
</feature>
<dbReference type="GeneID" id="14872895"/>
<protein>
    <submittedName>
        <fullName evidence="2">Uncharacterized protein</fullName>
    </submittedName>
</protein>
<feature type="coiled-coil region" evidence="1">
    <location>
        <begin position="158"/>
        <end position="196"/>
    </location>
</feature>
<evidence type="ECO:0000313" key="2">
    <source>
        <dbReference type="EMBL" id="EGG21718.1"/>
    </source>
</evidence>
<dbReference type="RefSeq" id="XP_004359568.1">
    <property type="nucleotide sequence ID" value="XM_004359511.1"/>
</dbReference>
<organism evidence="2 3">
    <name type="scientific">Cavenderia fasciculata</name>
    <name type="common">Slime mold</name>
    <name type="synonym">Dictyostelium fasciculatum</name>
    <dbReference type="NCBI Taxonomy" id="261658"/>
    <lineage>
        <taxon>Eukaryota</taxon>
        <taxon>Amoebozoa</taxon>
        <taxon>Evosea</taxon>
        <taxon>Eumycetozoa</taxon>
        <taxon>Dictyostelia</taxon>
        <taxon>Acytosteliales</taxon>
        <taxon>Cavenderiaceae</taxon>
        <taxon>Cavenderia</taxon>
    </lineage>
</organism>
<gene>
    <name evidence="2" type="ORF">DFA_01604</name>
</gene>
<keyword evidence="3" id="KW-1185">Reference proteome</keyword>
<name>F4PTP8_CACFS</name>
<dbReference type="EMBL" id="GL883010">
    <property type="protein sequence ID" value="EGG21718.1"/>
    <property type="molecule type" value="Genomic_DNA"/>
</dbReference>
<sequence length="227" mass="26794">MDEFVDQALKIIFDSDLSDEQKDHSRDCLEEQPYKARFIIDAFKRNSVHKYLLSMKKNDPTTNLQLIFVLQEENNKFKRKLDLFESELSQLKNSKGASQDLLPPVFYQPTENSPRSPYEENVSEGTISNEQRENIIEETIADEQQVNFFDEDEELETVIDHEEEENIIEETIANEKENIIQQQENIEETITNEQENIMNPFFELNGIHSFRSIFPYKCTVYECSSFR</sequence>
<reference evidence="3" key="1">
    <citation type="journal article" date="2011" name="Genome Res.">
        <title>Phylogeny-wide analysis of social amoeba genomes highlights ancient origins for complex intercellular communication.</title>
        <authorList>
            <person name="Heidel A.J."/>
            <person name="Lawal H.M."/>
            <person name="Felder M."/>
            <person name="Schilde C."/>
            <person name="Helps N.R."/>
            <person name="Tunggal B."/>
            <person name="Rivero F."/>
            <person name="John U."/>
            <person name="Schleicher M."/>
            <person name="Eichinger L."/>
            <person name="Platzer M."/>
            <person name="Noegel A.A."/>
            <person name="Schaap P."/>
            <person name="Gloeckner G."/>
        </authorList>
    </citation>
    <scope>NUCLEOTIDE SEQUENCE [LARGE SCALE GENOMIC DNA]</scope>
    <source>
        <strain evidence="3">SH3</strain>
    </source>
</reference>
<proteinExistence type="predicted"/>
<dbReference type="KEGG" id="dfa:DFA_01604"/>
<keyword evidence="1" id="KW-0175">Coiled coil</keyword>
<accession>F4PTP8</accession>
<dbReference type="Proteomes" id="UP000007797">
    <property type="component" value="Unassembled WGS sequence"/>
</dbReference>